<proteinExistence type="predicted"/>
<reference evidence="2 3" key="1">
    <citation type="submission" date="2021-04" db="EMBL/GenBank/DDBJ databases">
        <authorList>
            <person name="Pira H."/>
            <person name="Risdian C."/>
            <person name="Wink J."/>
        </authorList>
    </citation>
    <scope>NUCLEOTIDE SEQUENCE [LARGE SCALE GENOMIC DNA]</scope>
    <source>
        <strain evidence="2 3">WH53</strain>
    </source>
</reference>
<feature type="signal peptide" evidence="1">
    <location>
        <begin position="1"/>
        <end position="27"/>
    </location>
</feature>
<keyword evidence="1" id="KW-0732">Signal</keyword>
<evidence type="ECO:0000313" key="2">
    <source>
        <dbReference type="EMBL" id="MBU2711586.1"/>
    </source>
</evidence>
<keyword evidence="3" id="KW-1185">Reference proteome</keyword>
<dbReference type="RefSeq" id="WP_215819746.1">
    <property type="nucleotide sequence ID" value="NZ_JAGSOY010000022.1"/>
</dbReference>
<organism evidence="2 3">
    <name type="scientific">Zooshikella harenae</name>
    <dbReference type="NCBI Taxonomy" id="2827238"/>
    <lineage>
        <taxon>Bacteria</taxon>
        <taxon>Pseudomonadati</taxon>
        <taxon>Pseudomonadota</taxon>
        <taxon>Gammaproteobacteria</taxon>
        <taxon>Oceanospirillales</taxon>
        <taxon>Zooshikellaceae</taxon>
        <taxon>Zooshikella</taxon>
    </lineage>
</organism>
<feature type="chain" id="PRO_5045089423" description="Transporter" evidence="1">
    <location>
        <begin position="28"/>
        <end position="331"/>
    </location>
</feature>
<dbReference type="EMBL" id="JAGSOY010000022">
    <property type="protein sequence ID" value="MBU2711586.1"/>
    <property type="molecule type" value="Genomic_DNA"/>
</dbReference>
<gene>
    <name evidence="2" type="ORF">KCG35_10985</name>
</gene>
<name>A0ABS5ZE49_9GAMM</name>
<sequence>MKPVKIKKLFIYTTASLLTAFSIHATANLSPGNVMNKAHTAQTNKAIKNFKQTRKAKGYIYASKNKLIGNTQETFNVTVGPHNTQMSSVTGNIHFAFDPTQAACTRGLHLTYSIGASTPISISPSCENLLHKELNYDWSHTIASPEVTLPEVPLDGLGIFRVGAKVGGAFNVGANFRAGLKIGGFEKNNDPIFQQGVRQPDIVYATASPWISGSVTGKAYAAVDFLGMKRIEKGVKGHLNLINMSTEGHIEGGITYKPGASSLPIMNENPYQYYTKLKWTGSAKGGDGDISLYCEVKLFNVWNIFSRSTKVISWKPIYETQKTFYEKSHYF</sequence>
<evidence type="ECO:0000313" key="3">
    <source>
        <dbReference type="Proteomes" id="UP000690515"/>
    </source>
</evidence>
<accession>A0ABS5ZE49</accession>
<dbReference type="Proteomes" id="UP000690515">
    <property type="component" value="Unassembled WGS sequence"/>
</dbReference>
<evidence type="ECO:0008006" key="4">
    <source>
        <dbReference type="Google" id="ProtNLM"/>
    </source>
</evidence>
<comment type="caution">
    <text evidence="2">The sequence shown here is derived from an EMBL/GenBank/DDBJ whole genome shotgun (WGS) entry which is preliminary data.</text>
</comment>
<protein>
    <recommendedName>
        <fullName evidence="4">Transporter</fullName>
    </recommendedName>
</protein>
<evidence type="ECO:0000256" key="1">
    <source>
        <dbReference type="SAM" id="SignalP"/>
    </source>
</evidence>